<keyword evidence="1" id="KW-0812">Transmembrane</keyword>
<reference evidence="3 4" key="1">
    <citation type="journal article" date="2018" name="Mol. Plant">
        <title>The genome of Artemisia annua provides insight into the evolution of Asteraceae family and artemisinin biosynthesis.</title>
        <authorList>
            <person name="Shen Q."/>
            <person name="Zhang L."/>
            <person name="Liao Z."/>
            <person name="Wang S."/>
            <person name="Yan T."/>
            <person name="Shi P."/>
            <person name="Liu M."/>
            <person name="Fu X."/>
            <person name="Pan Q."/>
            <person name="Wang Y."/>
            <person name="Lv Z."/>
            <person name="Lu X."/>
            <person name="Zhang F."/>
            <person name="Jiang W."/>
            <person name="Ma Y."/>
            <person name="Chen M."/>
            <person name="Hao X."/>
            <person name="Li L."/>
            <person name="Tang Y."/>
            <person name="Lv G."/>
            <person name="Zhou Y."/>
            <person name="Sun X."/>
            <person name="Brodelius P.E."/>
            <person name="Rose J.K.C."/>
            <person name="Tang K."/>
        </authorList>
    </citation>
    <scope>NUCLEOTIDE SEQUENCE [LARGE SCALE GENOMIC DNA]</scope>
    <source>
        <strain evidence="4">cv. Huhao1</strain>
        <tissue evidence="3">Leaf</tissue>
    </source>
</reference>
<evidence type="ECO:0000313" key="3">
    <source>
        <dbReference type="EMBL" id="PWA64295.1"/>
    </source>
</evidence>
<protein>
    <submittedName>
        <fullName evidence="3">Cupredoxin</fullName>
    </submittedName>
</protein>
<dbReference type="Gene3D" id="2.60.40.420">
    <property type="entry name" value="Cupredoxins - blue copper proteins"/>
    <property type="match status" value="1"/>
</dbReference>
<dbReference type="AlphaFoldDB" id="A0A2U1MSP9"/>
<evidence type="ECO:0000313" key="4">
    <source>
        <dbReference type="Proteomes" id="UP000245207"/>
    </source>
</evidence>
<feature type="transmembrane region" description="Helical" evidence="1">
    <location>
        <begin position="64"/>
        <end position="83"/>
    </location>
</feature>
<dbReference type="SUPFAM" id="SSF49503">
    <property type="entry name" value="Cupredoxins"/>
    <property type="match status" value="1"/>
</dbReference>
<dbReference type="EMBL" id="PKPP01004451">
    <property type="protein sequence ID" value="PWA64295.1"/>
    <property type="molecule type" value="Genomic_DNA"/>
</dbReference>
<sequence>MKKMMFAVFIAVITMAFTTAMAAKGGEVYIVGDGNGWTNLGHIDYKTWAATKHFQVGDSIGKNLRYNIILLLTCYIIQIGFIGPRQSSNMGLWVLVPGLYMFKFKKSTLSEDSGVQLVPKTREFGKKPRFKPG</sequence>
<evidence type="ECO:0000256" key="1">
    <source>
        <dbReference type="SAM" id="Phobius"/>
    </source>
</evidence>
<gene>
    <name evidence="3" type="ORF">CTI12_AA345890</name>
</gene>
<keyword evidence="2" id="KW-0732">Signal</keyword>
<accession>A0A2U1MSP9</accession>
<proteinExistence type="predicted"/>
<evidence type="ECO:0000256" key="2">
    <source>
        <dbReference type="SAM" id="SignalP"/>
    </source>
</evidence>
<keyword evidence="1" id="KW-1133">Transmembrane helix</keyword>
<dbReference type="Proteomes" id="UP000245207">
    <property type="component" value="Unassembled WGS sequence"/>
</dbReference>
<feature type="signal peptide" evidence="2">
    <location>
        <begin position="1"/>
        <end position="22"/>
    </location>
</feature>
<comment type="caution">
    <text evidence="3">The sequence shown here is derived from an EMBL/GenBank/DDBJ whole genome shotgun (WGS) entry which is preliminary data.</text>
</comment>
<keyword evidence="4" id="KW-1185">Reference proteome</keyword>
<dbReference type="InterPro" id="IPR008972">
    <property type="entry name" value="Cupredoxin"/>
</dbReference>
<keyword evidence="1" id="KW-0472">Membrane</keyword>
<dbReference type="OrthoDB" id="999845at2759"/>
<organism evidence="3 4">
    <name type="scientific">Artemisia annua</name>
    <name type="common">Sweet wormwood</name>
    <dbReference type="NCBI Taxonomy" id="35608"/>
    <lineage>
        <taxon>Eukaryota</taxon>
        <taxon>Viridiplantae</taxon>
        <taxon>Streptophyta</taxon>
        <taxon>Embryophyta</taxon>
        <taxon>Tracheophyta</taxon>
        <taxon>Spermatophyta</taxon>
        <taxon>Magnoliopsida</taxon>
        <taxon>eudicotyledons</taxon>
        <taxon>Gunneridae</taxon>
        <taxon>Pentapetalae</taxon>
        <taxon>asterids</taxon>
        <taxon>campanulids</taxon>
        <taxon>Asterales</taxon>
        <taxon>Asteraceae</taxon>
        <taxon>Asteroideae</taxon>
        <taxon>Anthemideae</taxon>
        <taxon>Artemisiinae</taxon>
        <taxon>Artemisia</taxon>
    </lineage>
</organism>
<name>A0A2U1MSP9_ARTAN</name>
<dbReference type="STRING" id="35608.A0A2U1MSP9"/>
<feature type="chain" id="PRO_5015661916" evidence="2">
    <location>
        <begin position="23"/>
        <end position="133"/>
    </location>
</feature>